<evidence type="ECO:0000313" key="1">
    <source>
        <dbReference type="EMBL" id="KRY04773.1"/>
    </source>
</evidence>
<name>A0A0V0YWS9_9BILA</name>
<keyword evidence="2" id="KW-1185">Reference proteome</keyword>
<sequence length="74" mass="8196">MLNIPDQNGIFHNCSCQTSSIFDPFAGISQFVRLAVIHEKRTTTPSILYNSVGFVLIACREVNISSSFSVNQKC</sequence>
<organism evidence="1 2">
    <name type="scientific">Trichinella patagoniensis</name>
    <dbReference type="NCBI Taxonomy" id="990121"/>
    <lineage>
        <taxon>Eukaryota</taxon>
        <taxon>Metazoa</taxon>
        <taxon>Ecdysozoa</taxon>
        <taxon>Nematoda</taxon>
        <taxon>Enoplea</taxon>
        <taxon>Dorylaimia</taxon>
        <taxon>Trichinellida</taxon>
        <taxon>Trichinellidae</taxon>
        <taxon>Trichinella</taxon>
    </lineage>
</organism>
<dbReference type="Proteomes" id="UP000054783">
    <property type="component" value="Unassembled WGS sequence"/>
</dbReference>
<dbReference type="EMBL" id="JYDQ01001722">
    <property type="protein sequence ID" value="KRY04773.1"/>
    <property type="molecule type" value="Genomic_DNA"/>
</dbReference>
<dbReference type="AlphaFoldDB" id="A0A0V0YWS9"/>
<proteinExistence type="predicted"/>
<reference evidence="1 2" key="1">
    <citation type="submission" date="2015-01" db="EMBL/GenBank/DDBJ databases">
        <title>Evolution of Trichinella species and genotypes.</title>
        <authorList>
            <person name="Korhonen P.K."/>
            <person name="Edoardo P."/>
            <person name="Giuseppe L.R."/>
            <person name="Gasser R.B."/>
        </authorList>
    </citation>
    <scope>NUCLEOTIDE SEQUENCE [LARGE SCALE GENOMIC DNA]</scope>
    <source>
        <strain evidence="1">ISS2496</strain>
    </source>
</reference>
<accession>A0A0V0YWS9</accession>
<evidence type="ECO:0000313" key="2">
    <source>
        <dbReference type="Proteomes" id="UP000054783"/>
    </source>
</evidence>
<comment type="caution">
    <text evidence="1">The sequence shown here is derived from an EMBL/GenBank/DDBJ whole genome shotgun (WGS) entry which is preliminary data.</text>
</comment>
<gene>
    <name evidence="1" type="ORF">T12_6825</name>
</gene>
<protein>
    <submittedName>
        <fullName evidence="1">Uncharacterized protein</fullName>
    </submittedName>
</protein>